<dbReference type="GeneID" id="136081370"/>
<comment type="subcellular location">
    <subcellularLocation>
        <location evidence="1">Secreted</location>
    </subcellularLocation>
</comment>
<gene>
    <name evidence="8" type="primary">LOC136081370</name>
</gene>
<keyword evidence="5" id="KW-1015">Disulfide bond</keyword>
<protein>
    <submittedName>
        <fullName evidence="8">Uncharacterized protein LOC136081370</fullName>
    </submittedName>
</protein>
<dbReference type="Gene3D" id="2.20.100.10">
    <property type="entry name" value="Thrombospondin type-1 (TSP1) repeat"/>
    <property type="match status" value="9"/>
</dbReference>
<dbReference type="Proteomes" id="UP001652625">
    <property type="component" value="Chromosome 06"/>
</dbReference>
<evidence type="ECO:0000256" key="4">
    <source>
        <dbReference type="ARBA" id="ARBA00022737"/>
    </source>
</evidence>
<feature type="signal peptide" evidence="6">
    <location>
        <begin position="1"/>
        <end position="18"/>
    </location>
</feature>
<evidence type="ECO:0000256" key="6">
    <source>
        <dbReference type="SAM" id="SignalP"/>
    </source>
</evidence>
<keyword evidence="7" id="KW-1185">Reference proteome</keyword>
<evidence type="ECO:0000256" key="3">
    <source>
        <dbReference type="ARBA" id="ARBA00022729"/>
    </source>
</evidence>
<evidence type="ECO:0000256" key="2">
    <source>
        <dbReference type="ARBA" id="ARBA00022525"/>
    </source>
</evidence>
<keyword evidence="2" id="KW-0964">Secreted</keyword>
<dbReference type="InterPro" id="IPR036383">
    <property type="entry name" value="TSP1_rpt_sf"/>
</dbReference>
<dbReference type="InterPro" id="IPR052065">
    <property type="entry name" value="Compl_asym_regulator"/>
</dbReference>
<organism evidence="7 8">
    <name type="scientific">Hydra vulgaris</name>
    <name type="common">Hydra</name>
    <name type="synonym">Hydra attenuata</name>
    <dbReference type="NCBI Taxonomy" id="6087"/>
    <lineage>
        <taxon>Eukaryota</taxon>
        <taxon>Metazoa</taxon>
        <taxon>Cnidaria</taxon>
        <taxon>Hydrozoa</taxon>
        <taxon>Hydroidolina</taxon>
        <taxon>Anthoathecata</taxon>
        <taxon>Aplanulata</taxon>
        <taxon>Hydridae</taxon>
        <taxon>Hydra</taxon>
    </lineage>
</organism>
<proteinExistence type="predicted"/>
<evidence type="ECO:0000313" key="8">
    <source>
        <dbReference type="RefSeq" id="XP_065654752.1"/>
    </source>
</evidence>
<evidence type="ECO:0000256" key="1">
    <source>
        <dbReference type="ARBA" id="ARBA00004613"/>
    </source>
</evidence>
<sequence>MKFSVVYLFVYLLPFLKGLNGICRDWFGNTCKDGGFSEWSAYSVCSTTCGEGIQIRSRTCTNPVPGPGGKDCVGERSQTQKCILEACKVDGGFSEWSTYFPCSTTCGEGNQLKTRTCTNPVPSPGGKDCVGERSQTQKCILEACKVDGGFSEWSTYSVCSATCGEGIQLRSRTCTNPVPSPGGKDCVGEHSQTQKCVLEACKVDGGFSEWSTYFSCSTTCGEGIQQRVRTCTKPVPSSGGKDCIGERSQTQKCILEACKVDGGLSEWSAYSACSTTCGDGNKSRVRSCTNPVPSGGGKNCDGDLSETVKCNLDQCIVSGSGLGFDLKWISLKNEACFQAKDDMPAQIPINQYGVLVGIKLVYLNGRIKCHNSFTGSFFGCFNDQRYFNLAITDSNRMVLFPSPNLGIKYVDGSKNYQYPGFLPTNKEVVFVNYKYPTYFNIGDYISIWNYEDLLNFFDGDNSGRVCVDVYGAFAYETRSLFIVGRLRHFLLEALSQQLAELAISYYTIHRERQKNWQAFVEVDKTSFFSSNPLVLHWDAKLLSDIASEKLKVSRISIIVTGGGVEKLLGVLIIIRRTGDETNARIKALDNLHLRTKLKVQKYCHQIRALLNADFVGKNIAAKSRSRKDWLLNNTGMIKDLTDLKDEQLVSPSQRQGKKTAMYDVWIYVHKSKGYILNGNCSCFAGNNVLVGSASSHIAALLFKVEACIRLEINKTACTSAGKKKQLPLRNQVSKNVDENRYSYKQYAGISKSKSDELKEIGLDAAVLTSIDEHDICILVKLIQQKKPMKETMLLFKLTIAQIDFIIPFNKSTCVIGITLETRILSPYLIKSKKPDFIGTSLSEILPSQQCDKSVTAPAGLTPIRMKFSVVFLFVYLLPFLKGLNGICRDWYGNICKVNGGFSEWSLYSTCSATCGNGIKQRVRTCTNPVPSFGGKDCVGERSQTQICLLEVCKLDGGFSEWSTYSACSATCGDGNQQRVRTCTNPVPSPGGKDCVGERLQTQKCFLKACPVDGGFSEWSTYSACSATCGDGIEQRVRTCTNPVPSSGGKDCVGERSQTKKCNLKACPVDGGLSEWSAYSACSATCGDANKSRVRTCTNPIPSGGGNDCVGELSETVKCYLDQCIVSGSGFVFDLKWSSLKKEVCLQAKDDLPAQVPINQNGVLVGIKIVYLNGRLKCHDSFTGSNFGCFNDQRYFNLAVTDNKRLVLFPSQSLNYLYIDGSKNYQYPGFLPTDNEVIFVNYNYPTYFKIGDYIAVWNYEDLLNYYEGDNSGRMCVGVYGAFA</sequence>
<keyword evidence="4" id="KW-0677">Repeat</keyword>
<dbReference type="PROSITE" id="PS50092">
    <property type="entry name" value="TSP1"/>
    <property type="match status" value="9"/>
</dbReference>
<reference evidence="8" key="1">
    <citation type="submission" date="2025-08" db="UniProtKB">
        <authorList>
            <consortium name="RefSeq"/>
        </authorList>
    </citation>
    <scope>IDENTIFICATION</scope>
</reference>
<dbReference type="PANTHER" id="PTHR22906">
    <property type="entry name" value="PROPERDIN"/>
    <property type="match status" value="1"/>
</dbReference>
<dbReference type="SUPFAM" id="SSF82895">
    <property type="entry name" value="TSP-1 type 1 repeat"/>
    <property type="match status" value="9"/>
</dbReference>
<feature type="chain" id="PRO_5045669323" evidence="6">
    <location>
        <begin position="19"/>
        <end position="1282"/>
    </location>
</feature>
<dbReference type="RefSeq" id="XP_065654752.1">
    <property type="nucleotide sequence ID" value="XM_065798680.1"/>
</dbReference>
<dbReference type="Pfam" id="PF00090">
    <property type="entry name" value="TSP_1"/>
    <property type="match status" value="9"/>
</dbReference>
<accession>A0ABM4BZS2</accession>
<name>A0ABM4BZS2_HYDVU</name>
<dbReference type="PANTHER" id="PTHR22906:SF43">
    <property type="entry name" value="PROPERDIN"/>
    <property type="match status" value="1"/>
</dbReference>
<evidence type="ECO:0000313" key="7">
    <source>
        <dbReference type="Proteomes" id="UP001652625"/>
    </source>
</evidence>
<evidence type="ECO:0000256" key="5">
    <source>
        <dbReference type="ARBA" id="ARBA00023157"/>
    </source>
</evidence>
<dbReference type="SMART" id="SM00209">
    <property type="entry name" value="TSP1"/>
    <property type="match status" value="9"/>
</dbReference>
<dbReference type="InterPro" id="IPR000884">
    <property type="entry name" value="TSP1_rpt"/>
</dbReference>
<keyword evidence="3 6" id="KW-0732">Signal</keyword>